<evidence type="ECO:0000313" key="7">
    <source>
        <dbReference type="EMBL" id="SSY93308.1"/>
    </source>
</evidence>
<dbReference type="PANTHER" id="PTHR43425:SF2">
    <property type="entry name" value="OXYGEN-INSENSITIVE NADPH NITROREDUCTASE"/>
    <property type="match status" value="1"/>
</dbReference>
<organism evidence="7 8">
    <name type="scientific">Aggregatibacter aphrophilus</name>
    <name type="common">Haemophilus aphrophilus</name>
    <dbReference type="NCBI Taxonomy" id="732"/>
    <lineage>
        <taxon>Bacteria</taxon>
        <taxon>Pseudomonadati</taxon>
        <taxon>Pseudomonadota</taxon>
        <taxon>Gammaproteobacteria</taxon>
        <taxon>Pasteurellales</taxon>
        <taxon>Pasteurellaceae</taxon>
        <taxon>Aggregatibacter</taxon>
    </lineage>
</organism>
<gene>
    <name evidence="7" type="primary">nfsA</name>
    <name evidence="7" type="ORF">NCTC5908_00292</name>
</gene>
<dbReference type="STRING" id="732.ADJ80_10110"/>
<comment type="similarity">
    <text evidence="1 5">Belongs to the flavin oxidoreductase frp family.</text>
</comment>
<dbReference type="GeneID" id="49636382"/>
<evidence type="ECO:0000313" key="8">
    <source>
        <dbReference type="Proteomes" id="UP000253728"/>
    </source>
</evidence>
<dbReference type="GO" id="GO:0016491">
    <property type="term" value="F:oxidoreductase activity"/>
    <property type="evidence" value="ECO:0007669"/>
    <property type="project" value="UniProtKB-UniRule"/>
</dbReference>
<dbReference type="AlphaFoldDB" id="A0A336N2M5"/>
<dbReference type="InterPro" id="IPR000415">
    <property type="entry name" value="Nitroreductase-like"/>
</dbReference>
<sequence>MSEKKYTSSTLDCILSHRSIRHFTSEPIEEKVIEQLVNAARLASTSNHLQCVSIVRITDPALREQMMVYSSNQEYVKSAPEFWVFCVDFHKHKQICPTAQLDYAEVLLIGAVDTGIMSQNVLLAAESLGLGGVYIGSLRNEMDAVGKLLNLPEHCLPMVGMCLGYPDQDPPSKPRLPKETLFFENAYQPLDTTKLDEYNQTVAEYYRQRSNIDMDWSRNVIKSLDKPIRPKVLAYLQQQGFIKK</sequence>
<dbReference type="RefSeq" id="WP_005703905.1">
    <property type="nucleotide sequence ID" value="NZ_MAQF01000012.1"/>
</dbReference>
<dbReference type="CDD" id="cd02146">
    <property type="entry name" value="NfsA-like"/>
    <property type="match status" value="1"/>
</dbReference>
<keyword evidence="3 5" id="KW-0288">FMN</keyword>
<name>A0A336N2M5_AGGAP</name>
<dbReference type="PANTHER" id="PTHR43425">
    <property type="entry name" value="OXYGEN-INSENSITIVE NADPH NITROREDUCTASE"/>
    <property type="match status" value="1"/>
</dbReference>
<dbReference type="Gene3D" id="3.40.109.10">
    <property type="entry name" value="NADH Oxidase"/>
    <property type="match status" value="1"/>
</dbReference>
<dbReference type="Proteomes" id="UP000253728">
    <property type="component" value="Unassembled WGS sequence"/>
</dbReference>
<evidence type="ECO:0000256" key="4">
    <source>
        <dbReference type="ARBA" id="ARBA00023002"/>
    </source>
</evidence>
<protein>
    <submittedName>
        <fullName evidence="7">Oxygen-insensitive NADPH nitroreductase</fullName>
        <ecNumber evidence="7">1.-.-.-</ecNumber>
    </submittedName>
</protein>
<evidence type="ECO:0000259" key="6">
    <source>
        <dbReference type="Pfam" id="PF00881"/>
    </source>
</evidence>
<dbReference type="SUPFAM" id="SSF55469">
    <property type="entry name" value="FMN-dependent nitroreductase-like"/>
    <property type="match status" value="1"/>
</dbReference>
<dbReference type="InterPro" id="IPR029479">
    <property type="entry name" value="Nitroreductase"/>
</dbReference>
<keyword evidence="4 5" id="KW-0560">Oxidoreductase</keyword>
<evidence type="ECO:0000256" key="3">
    <source>
        <dbReference type="ARBA" id="ARBA00022643"/>
    </source>
</evidence>
<dbReference type="PIRSF" id="PIRSF005426">
    <property type="entry name" value="Frp"/>
    <property type="match status" value="1"/>
</dbReference>
<keyword evidence="2 5" id="KW-0285">Flavoprotein</keyword>
<dbReference type="Pfam" id="PF00881">
    <property type="entry name" value="Nitroreductase"/>
    <property type="match status" value="1"/>
</dbReference>
<feature type="domain" description="Nitroreductase" evidence="6">
    <location>
        <begin position="14"/>
        <end position="165"/>
    </location>
</feature>
<evidence type="ECO:0000256" key="5">
    <source>
        <dbReference type="PIRNR" id="PIRNR005426"/>
    </source>
</evidence>
<accession>A0A336N2M5</accession>
<dbReference type="EC" id="1.-.-.-" evidence="7"/>
<evidence type="ECO:0000256" key="1">
    <source>
        <dbReference type="ARBA" id="ARBA00008366"/>
    </source>
</evidence>
<keyword evidence="5" id="KW-0521">NADP</keyword>
<reference evidence="7 8" key="1">
    <citation type="submission" date="2018-06" db="EMBL/GenBank/DDBJ databases">
        <authorList>
            <consortium name="Pathogen Informatics"/>
            <person name="Doyle S."/>
        </authorList>
    </citation>
    <scope>NUCLEOTIDE SEQUENCE [LARGE SCALE GENOMIC DNA]</scope>
    <source>
        <strain evidence="7 8">NCTC5908</strain>
    </source>
</reference>
<dbReference type="NCBIfam" id="NF008033">
    <property type="entry name" value="PRK10765.1"/>
    <property type="match status" value="1"/>
</dbReference>
<proteinExistence type="inferred from homology"/>
<dbReference type="InterPro" id="IPR016446">
    <property type="entry name" value="Flavin_OxRdtase_Frp"/>
</dbReference>
<dbReference type="EMBL" id="UFSP01000001">
    <property type="protein sequence ID" value="SSY93308.1"/>
    <property type="molecule type" value="Genomic_DNA"/>
</dbReference>
<evidence type="ECO:0000256" key="2">
    <source>
        <dbReference type="ARBA" id="ARBA00022630"/>
    </source>
</evidence>